<feature type="non-terminal residue" evidence="1">
    <location>
        <position position="1"/>
    </location>
</feature>
<name>W1YRX1_9ZZZZ</name>
<dbReference type="EMBL" id="AZMM01002054">
    <property type="protein sequence ID" value="ETJ43914.1"/>
    <property type="molecule type" value="Genomic_DNA"/>
</dbReference>
<gene>
    <name evidence="1" type="ORF">Q604_UNBC02054G0001</name>
</gene>
<reference evidence="1" key="1">
    <citation type="submission" date="2013-12" db="EMBL/GenBank/DDBJ databases">
        <title>A Varibaculum cambriense genome reconstructed from a premature infant gut community with otherwise low bacterial novelty that shifts toward anaerobic metabolism during the third week of life.</title>
        <authorList>
            <person name="Brown C.T."/>
            <person name="Sharon I."/>
            <person name="Thomas B.C."/>
            <person name="Castelle C.J."/>
            <person name="Morowitz M.J."/>
            <person name="Banfield J.F."/>
        </authorList>
    </citation>
    <scope>NUCLEOTIDE SEQUENCE</scope>
</reference>
<comment type="caution">
    <text evidence="1">The sequence shown here is derived from an EMBL/GenBank/DDBJ whole genome shotgun (WGS) entry which is preliminary data.</text>
</comment>
<dbReference type="InterPro" id="IPR043144">
    <property type="entry name" value="Mal/L-sulf/L-lact_DH-like_ah"/>
</dbReference>
<dbReference type="InterPro" id="IPR043143">
    <property type="entry name" value="Mal/L-sulf/L-lact_DH-like_NADP"/>
</dbReference>
<organism evidence="1">
    <name type="scientific">human gut metagenome</name>
    <dbReference type="NCBI Taxonomy" id="408170"/>
    <lineage>
        <taxon>unclassified sequences</taxon>
        <taxon>metagenomes</taxon>
        <taxon>organismal metagenomes</taxon>
    </lineage>
</organism>
<sequence length="78" mass="8792">QFLQELREAPKAQGQDRIYTHGEKEHESVAKVKAEGIPVLNGTMLEVQDLCNELGLDFKSYFGDYVPEAPATMFKGNY</sequence>
<dbReference type="AlphaFoldDB" id="W1YRX1"/>
<dbReference type="Gene3D" id="1.10.1530.10">
    <property type="match status" value="1"/>
</dbReference>
<dbReference type="InterPro" id="IPR036111">
    <property type="entry name" value="Mal/L-sulfo/L-lacto_DH-like_sf"/>
</dbReference>
<proteinExistence type="predicted"/>
<dbReference type="Gene3D" id="3.30.1370.60">
    <property type="entry name" value="Hypothetical oxidoreductase yiak, domain 2"/>
    <property type="match status" value="1"/>
</dbReference>
<protein>
    <submittedName>
        <fullName evidence="1">Malate/L-lactate dehydrogenase</fullName>
    </submittedName>
</protein>
<dbReference type="GO" id="GO:0016491">
    <property type="term" value="F:oxidoreductase activity"/>
    <property type="evidence" value="ECO:0007669"/>
    <property type="project" value="InterPro"/>
</dbReference>
<evidence type="ECO:0000313" key="1">
    <source>
        <dbReference type="EMBL" id="ETJ43914.1"/>
    </source>
</evidence>
<accession>W1YRX1</accession>
<dbReference type="SUPFAM" id="SSF89733">
    <property type="entry name" value="L-sulfolactate dehydrogenase-like"/>
    <property type="match status" value="1"/>
</dbReference>